<feature type="region of interest" description="Disordered" evidence="1">
    <location>
        <begin position="1"/>
        <end position="29"/>
    </location>
</feature>
<feature type="region of interest" description="Disordered" evidence="1">
    <location>
        <begin position="52"/>
        <end position="71"/>
    </location>
</feature>
<proteinExistence type="predicted"/>
<keyword evidence="3" id="KW-1185">Reference proteome</keyword>
<evidence type="ECO:0000313" key="2">
    <source>
        <dbReference type="EMBL" id="GLY87885.1"/>
    </source>
</evidence>
<evidence type="ECO:0000256" key="1">
    <source>
        <dbReference type="SAM" id="MobiDB-lite"/>
    </source>
</evidence>
<dbReference type="EMBL" id="BSTK01000009">
    <property type="protein sequence ID" value="GLY87885.1"/>
    <property type="molecule type" value="Genomic_DNA"/>
</dbReference>
<accession>A0A9W6S466</accession>
<gene>
    <name evidence="2" type="ORF">Airi02_058140</name>
</gene>
<organism evidence="2 3">
    <name type="scientific">Actinoallomurus iriomotensis</name>
    <dbReference type="NCBI Taxonomy" id="478107"/>
    <lineage>
        <taxon>Bacteria</taxon>
        <taxon>Bacillati</taxon>
        <taxon>Actinomycetota</taxon>
        <taxon>Actinomycetes</taxon>
        <taxon>Streptosporangiales</taxon>
        <taxon>Thermomonosporaceae</taxon>
        <taxon>Actinoallomurus</taxon>
    </lineage>
</organism>
<reference evidence="2" key="1">
    <citation type="submission" date="2023-03" db="EMBL/GenBank/DDBJ databases">
        <title>Actinoallomurus iriomotensis NBRC 103684.</title>
        <authorList>
            <person name="Ichikawa N."/>
            <person name="Sato H."/>
            <person name="Tonouchi N."/>
        </authorList>
    </citation>
    <scope>NUCLEOTIDE SEQUENCE</scope>
    <source>
        <strain evidence="2">NBRC 103684</strain>
    </source>
</reference>
<dbReference type="AlphaFoldDB" id="A0A9W6S466"/>
<comment type="caution">
    <text evidence="2">The sequence shown here is derived from an EMBL/GenBank/DDBJ whole genome shotgun (WGS) entry which is preliminary data.</text>
</comment>
<feature type="compositionally biased region" description="Polar residues" evidence="1">
    <location>
        <begin position="60"/>
        <end position="71"/>
    </location>
</feature>
<evidence type="ECO:0000313" key="3">
    <source>
        <dbReference type="Proteomes" id="UP001165074"/>
    </source>
</evidence>
<name>A0A9W6S466_9ACTN</name>
<protein>
    <submittedName>
        <fullName evidence="2">Uncharacterized protein</fullName>
    </submittedName>
</protein>
<dbReference type="Proteomes" id="UP001165074">
    <property type="component" value="Unassembled WGS sequence"/>
</dbReference>
<sequence length="71" mass="7572">MEFARRYPPGRIEASFTSTGDLGVGSRSREAREAWDEARAWEDDGVGVGVAANAGAPLSSRGTTRAMSRLT</sequence>